<accession>A0ABQ4T6N0</accession>
<dbReference type="Pfam" id="PF13677">
    <property type="entry name" value="MotB_plug"/>
    <property type="match status" value="1"/>
</dbReference>
<evidence type="ECO:0000256" key="3">
    <source>
        <dbReference type="ARBA" id="ARBA00022475"/>
    </source>
</evidence>
<evidence type="ECO:0000313" key="11">
    <source>
        <dbReference type="EMBL" id="GJE26109.1"/>
    </source>
</evidence>
<sequence length="277" mass="29710">MAKKKRGGAHGGHGWFVTFADLMALLMSFFVMVAAYSTQDQKKLQVVAGSMRDAFGTNKESKFAGIIESQGLPAADHVKYLRDIPPERASDRTTPPTTDSGLDDGIPDRGYPDAFGQAAASLRQAMQDMPEIAELSKNIIVAPSQRGLDVSIVDQDGRSMFPDGSTRPNDRTRRLLEKIAPTLAKLPNRIAVTGFTASDRPGIRPPAPPWELSAGRAVSVREILANAGVPGDRFASVAGKADTEPMFPDNPYLAANRRVTVTLLSEAAPTPSGKRVP</sequence>
<dbReference type="PANTHER" id="PTHR30329:SF21">
    <property type="entry name" value="LIPOPROTEIN YIAD-RELATED"/>
    <property type="match status" value="1"/>
</dbReference>
<keyword evidence="3" id="KW-1003">Cell membrane</keyword>
<dbReference type="InterPro" id="IPR036737">
    <property type="entry name" value="OmpA-like_sf"/>
</dbReference>
<evidence type="ECO:0000256" key="2">
    <source>
        <dbReference type="ARBA" id="ARBA00008914"/>
    </source>
</evidence>
<dbReference type="Proteomes" id="UP001055156">
    <property type="component" value="Unassembled WGS sequence"/>
</dbReference>
<dbReference type="PANTHER" id="PTHR30329">
    <property type="entry name" value="STATOR ELEMENT OF FLAGELLAR MOTOR COMPLEX"/>
    <property type="match status" value="1"/>
</dbReference>
<dbReference type="EMBL" id="BPQV01000002">
    <property type="protein sequence ID" value="GJE26109.1"/>
    <property type="molecule type" value="Genomic_DNA"/>
</dbReference>
<protein>
    <submittedName>
        <fullName evidence="11">Motility protein B</fullName>
    </submittedName>
</protein>
<evidence type="ECO:0000256" key="5">
    <source>
        <dbReference type="ARBA" id="ARBA00022989"/>
    </source>
</evidence>
<name>A0ABQ4T6N0_METOR</name>
<feature type="region of interest" description="Disordered" evidence="8">
    <location>
        <begin position="85"/>
        <end position="110"/>
    </location>
</feature>
<feature type="transmembrane region" description="Helical" evidence="9">
    <location>
        <begin position="12"/>
        <end position="36"/>
    </location>
</feature>
<dbReference type="Gene3D" id="3.30.1330.60">
    <property type="entry name" value="OmpA-like domain"/>
    <property type="match status" value="1"/>
</dbReference>
<evidence type="ECO:0000256" key="6">
    <source>
        <dbReference type="ARBA" id="ARBA00023136"/>
    </source>
</evidence>
<keyword evidence="6 7" id="KW-0472">Membrane</keyword>
<comment type="similarity">
    <text evidence="2">Belongs to the MotB family.</text>
</comment>
<evidence type="ECO:0000259" key="10">
    <source>
        <dbReference type="PROSITE" id="PS51123"/>
    </source>
</evidence>
<comment type="caution">
    <text evidence="11">The sequence shown here is derived from an EMBL/GenBank/DDBJ whole genome shotgun (WGS) entry which is preliminary data.</text>
</comment>
<comment type="subcellular location">
    <subcellularLocation>
        <location evidence="1">Cell membrane</location>
        <topology evidence="1">Single-pass membrane protein</topology>
    </subcellularLocation>
</comment>
<feature type="domain" description="OmpA-like" evidence="10">
    <location>
        <begin position="148"/>
        <end position="267"/>
    </location>
</feature>
<evidence type="ECO:0000256" key="4">
    <source>
        <dbReference type="ARBA" id="ARBA00022692"/>
    </source>
</evidence>
<dbReference type="InterPro" id="IPR050330">
    <property type="entry name" value="Bact_OuterMem_StrucFunc"/>
</dbReference>
<dbReference type="CDD" id="cd07185">
    <property type="entry name" value="OmpA_C-like"/>
    <property type="match status" value="1"/>
</dbReference>
<dbReference type="Pfam" id="PF00691">
    <property type="entry name" value="OmpA"/>
    <property type="match status" value="1"/>
</dbReference>
<dbReference type="InterPro" id="IPR025713">
    <property type="entry name" value="MotB-like_N_dom"/>
</dbReference>
<dbReference type="InterPro" id="IPR006665">
    <property type="entry name" value="OmpA-like"/>
</dbReference>
<organism evidence="11 12">
    <name type="scientific">Methylobacterium organophilum</name>
    <dbReference type="NCBI Taxonomy" id="410"/>
    <lineage>
        <taxon>Bacteria</taxon>
        <taxon>Pseudomonadati</taxon>
        <taxon>Pseudomonadota</taxon>
        <taxon>Alphaproteobacteria</taxon>
        <taxon>Hyphomicrobiales</taxon>
        <taxon>Methylobacteriaceae</taxon>
        <taxon>Methylobacterium</taxon>
    </lineage>
</organism>
<evidence type="ECO:0000256" key="9">
    <source>
        <dbReference type="SAM" id="Phobius"/>
    </source>
</evidence>
<evidence type="ECO:0000313" key="12">
    <source>
        <dbReference type="Proteomes" id="UP001055156"/>
    </source>
</evidence>
<dbReference type="SUPFAM" id="SSF103088">
    <property type="entry name" value="OmpA-like"/>
    <property type="match status" value="1"/>
</dbReference>
<dbReference type="RefSeq" id="WP_238310050.1">
    <property type="nucleotide sequence ID" value="NZ_BPQV01000002.1"/>
</dbReference>
<keyword evidence="12" id="KW-1185">Reference proteome</keyword>
<keyword evidence="5 9" id="KW-1133">Transmembrane helix</keyword>
<proteinExistence type="inferred from homology"/>
<evidence type="ECO:0000256" key="1">
    <source>
        <dbReference type="ARBA" id="ARBA00004162"/>
    </source>
</evidence>
<evidence type="ECO:0000256" key="8">
    <source>
        <dbReference type="SAM" id="MobiDB-lite"/>
    </source>
</evidence>
<keyword evidence="4 9" id="KW-0812">Transmembrane</keyword>
<dbReference type="PROSITE" id="PS51123">
    <property type="entry name" value="OMPA_2"/>
    <property type="match status" value="1"/>
</dbReference>
<evidence type="ECO:0000256" key="7">
    <source>
        <dbReference type="PROSITE-ProRule" id="PRU00473"/>
    </source>
</evidence>
<reference evidence="11" key="1">
    <citation type="journal article" date="2021" name="Front. Microbiol.">
        <title>Comprehensive Comparative Genomics and Phenotyping of Methylobacterium Species.</title>
        <authorList>
            <person name="Alessa O."/>
            <person name="Ogura Y."/>
            <person name="Fujitani Y."/>
            <person name="Takami H."/>
            <person name="Hayashi T."/>
            <person name="Sahin N."/>
            <person name="Tani A."/>
        </authorList>
    </citation>
    <scope>NUCLEOTIDE SEQUENCE</scope>
    <source>
        <strain evidence="11">NBRC 15689</strain>
    </source>
</reference>
<reference evidence="11" key="2">
    <citation type="submission" date="2021-08" db="EMBL/GenBank/DDBJ databases">
        <authorList>
            <person name="Tani A."/>
            <person name="Ola A."/>
            <person name="Ogura Y."/>
            <person name="Katsura K."/>
            <person name="Hayashi T."/>
        </authorList>
    </citation>
    <scope>NUCLEOTIDE SEQUENCE</scope>
    <source>
        <strain evidence="11">NBRC 15689</strain>
    </source>
</reference>
<gene>
    <name evidence="11" type="primary">motB</name>
    <name evidence="11" type="ORF">LKMONMHP_0955</name>
</gene>